<protein>
    <submittedName>
        <fullName evidence="2">Dienelactone hydrolase family protein</fullName>
        <ecNumber evidence="2">3.1.-.-</ecNumber>
    </submittedName>
</protein>
<organism evidence="2 3">
    <name type="scientific">Prauserella oleivorans</name>
    <dbReference type="NCBI Taxonomy" id="1478153"/>
    <lineage>
        <taxon>Bacteria</taxon>
        <taxon>Bacillati</taxon>
        <taxon>Actinomycetota</taxon>
        <taxon>Actinomycetes</taxon>
        <taxon>Pseudonocardiales</taxon>
        <taxon>Pseudonocardiaceae</taxon>
        <taxon>Prauserella</taxon>
    </lineage>
</organism>
<dbReference type="RefSeq" id="WP_377387953.1">
    <property type="nucleotide sequence ID" value="NZ_JBHSAN010000009.1"/>
</dbReference>
<proteinExistence type="predicted"/>
<dbReference type="Pfam" id="PF01738">
    <property type="entry name" value="DLH"/>
    <property type="match status" value="1"/>
</dbReference>
<dbReference type="SUPFAM" id="SSF53474">
    <property type="entry name" value="alpha/beta-Hydrolases"/>
    <property type="match status" value="1"/>
</dbReference>
<keyword evidence="2" id="KW-0378">Hydrolase</keyword>
<sequence length="237" mass="25737">MAHEIDTSTIKVGELGAYLSRPAGGGTSGMLLLPMITGIGERVREFADDIARTGVTALSWDPWHGPSADDTSREVLFDLMGKLDDETCLNEMRTLLDHMFGELGLRKVGVIGWCLGGRFALILGGRDDRLANVIAYHPTVPIPPAPNHTVDAVEHTARIAAPTMMLYPGRDTLVPHESFQRLQDALHSRTGAPSIVHLYPEAEHGFSDSRTHGNEINATAYATSWPQVLAFIQATTS</sequence>
<dbReference type="Proteomes" id="UP001597478">
    <property type="component" value="Unassembled WGS sequence"/>
</dbReference>
<dbReference type="EC" id="3.1.-.-" evidence="2"/>
<gene>
    <name evidence="2" type="ORF">ACFS2C_14115</name>
</gene>
<dbReference type="EMBL" id="JBHUOF010000018">
    <property type="protein sequence ID" value="MFD2800529.1"/>
    <property type="molecule type" value="Genomic_DNA"/>
</dbReference>
<comment type="caution">
    <text evidence="2">The sequence shown here is derived from an EMBL/GenBank/DDBJ whole genome shotgun (WGS) entry which is preliminary data.</text>
</comment>
<feature type="domain" description="Dienelactone hydrolase" evidence="1">
    <location>
        <begin position="16"/>
        <end position="234"/>
    </location>
</feature>
<dbReference type="InterPro" id="IPR002925">
    <property type="entry name" value="Dienelactn_hydro"/>
</dbReference>
<evidence type="ECO:0000313" key="2">
    <source>
        <dbReference type="EMBL" id="MFD2800529.1"/>
    </source>
</evidence>
<dbReference type="Gene3D" id="3.40.50.1820">
    <property type="entry name" value="alpha/beta hydrolase"/>
    <property type="match status" value="1"/>
</dbReference>
<keyword evidence="3" id="KW-1185">Reference proteome</keyword>
<accession>A0ABW5W975</accession>
<dbReference type="GO" id="GO:0016787">
    <property type="term" value="F:hydrolase activity"/>
    <property type="evidence" value="ECO:0007669"/>
    <property type="project" value="UniProtKB-KW"/>
</dbReference>
<name>A0ABW5W975_9PSEU</name>
<reference evidence="3" key="1">
    <citation type="journal article" date="2019" name="Int. J. Syst. Evol. Microbiol.">
        <title>The Global Catalogue of Microorganisms (GCM) 10K type strain sequencing project: providing services to taxonomists for standard genome sequencing and annotation.</title>
        <authorList>
            <consortium name="The Broad Institute Genomics Platform"/>
            <consortium name="The Broad Institute Genome Sequencing Center for Infectious Disease"/>
            <person name="Wu L."/>
            <person name="Ma J."/>
        </authorList>
    </citation>
    <scope>NUCLEOTIDE SEQUENCE [LARGE SCALE GENOMIC DNA]</scope>
    <source>
        <strain evidence="3">IBRC-M 10906</strain>
    </source>
</reference>
<evidence type="ECO:0000313" key="3">
    <source>
        <dbReference type="Proteomes" id="UP001597478"/>
    </source>
</evidence>
<dbReference type="InterPro" id="IPR051049">
    <property type="entry name" value="Dienelactone_hydrolase-like"/>
</dbReference>
<evidence type="ECO:0000259" key="1">
    <source>
        <dbReference type="Pfam" id="PF01738"/>
    </source>
</evidence>
<dbReference type="PANTHER" id="PTHR46623">
    <property type="entry name" value="CARBOXYMETHYLENEBUTENOLIDASE-RELATED"/>
    <property type="match status" value="1"/>
</dbReference>
<dbReference type="PANTHER" id="PTHR46623:SF6">
    <property type="entry name" value="ALPHA_BETA-HYDROLASES SUPERFAMILY PROTEIN"/>
    <property type="match status" value="1"/>
</dbReference>
<dbReference type="InterPro" id="IPR029058">
    <property type="entry name" value="AB_hydrolase_fold"/>
</dbReference>